<dbReference type="EMBL" id="CP001670">
    <property type="protein sequence ID" value="AFZ80976.1"/>
    <property type="molecule type" value="Genomic_DNA"/>
</dbReference>
<feature type="compositionally biased region" description="Basic and acidic residues" evidence="1">
    <location>
        <begin position="1962"/>
        <end position="1972"/>
    </location>
</feature>
<gene>
    <name evidence="2" type="ORF">BEWA_003840</name>
</gene>
<keyword evidence="3" id="KW-1185">Reference proteome</keyword>
<organism evidence="2 3">
    <name type="scientific">Theileria equi strain WA</name>
    <dbReference type="NCBI Taxonomy" id="1537102"/>
    <lineage>
        <taxon>Eukaryota</taxon>
        <taxon>Sar</taxon>
        <taxon>Alveolata</taxon>
        <taxon>Apicomplexa</taxon>
        <taxon>Aconoidasida</taxon>
        <taxon>Piroplasmida</taxon>
        <taxon>Theileriidae</taxon>
        <taxon>Theileria</taxon>
    </lineage>
</organism>
<sequence>MDILPVVNIYNRCNRVCRCKGGKYLTAKAGTVGNTDFRYCTHKAKPTVKISGATWKSIEIERVGYAHPFDLADSITTYFHSRFDGKQGFIKKPLLIRVRDSAGKTHWFENVGHYANKKWKRIDREAWYGSYPENDKYSSKNDFTDKLKKISCRLFVSHAVRINSDGNNQNDYQCPICNQPVNVTVKNDIPSKILGYTKYEFTGTLSDKSILAYKDNQITYRRQNKGFPGYYLPIQLEEYNVKSVNVYYWDGDIQRENPLLIEVELNNGISYWFENITNDVKHDKWKPIWKIGSHEYIDYISKIKEKLSVLNCIYNKTVQINIGEKKNCHESKHYLHKNRIRYGYSEAIGTDPVLYAYRYGPSLSSEETPFNISEVVVNGLPQSFKEKPLPSRSVTNFMTFVSPCDKDKPFLICVETGSSVKARSGKNYAWYYRKTNGNDWRVYPKFTCQSPENVIYGLKDLLESARATLGLRPCHMETSADGVQLDITKIPEQGKNFREYRDDSNPKKKVPIFVTKSKDTPLANFFKNSHRPATNKRFFVVQQHLVGGDKIGSSKKISAIETFNVYFWEGNTTRPIIIEVKRNGEPDTRYYGKGDSVGSSWLSGSNQGRSLLQSLDHWNCENNNAIPIELTEPTNLTSFYGKKGSTCLQNNFITLHGSLSLPKDAERIYEATSYNVNVGKRISRLTYDNNPTNIVPLYDYGITLNIYHWTKSSRVPLLVEFKPKDGGQSDWYENLSRESTKWKPVGKKEVDGFYDNKKGLTENLTKKLHEVNCRIHGVIQIDVSRTTKEPYCHSSGYVHEKMIMVTSEPKSAYPGFTGYEHTPVDPLKALTVSSFYNGNDKQEVTDIDFPLENVEKVIVYFPNCAGGYPVAMRIYQDGRNEKWLKREENDNWRKSTTEFENKDGVETKILLDGIKNSTNACTQPPLQTPRGPNPGGTSSSGQQFYTSNNDTQGVSEPFVDVPDEKFALDKIFDSFVNLDYEQNSFGDFVRLDDEHEDQRIVEEQNRVTFVSVSASIPSVTTFTTPGVGAITLLPTPNVIIDINMDIKGDNYTYTVKNSGEVCLQKGEYPDISDFYMFTHEASDDIPFKVDEVIFGSSGDIPDIIPKEKVASYSVWYWKHDNGMKNPLIIEIANSAGKYKYDSSKDNWKSWSGAQEKNKLEGEELEKELDDVNCRLNKVVTMDLSSGTRDNGSYCCGKVGVDFRSIQIGNSSILTYYVHSIKGTTNRLAKIKYYIANDPNRKRINSNELKFPISGVKSVSVFYCQDKPAPIYIDPQGGQPKSDFKGWYKRGNDDEAQWINVSTDLSNVTPNNVGNNCDSFNKITKILRTVGCKQLVDCYTSPSTVDYGGSTVVVPVVLPDSQVTIYLSKNKKVKSDGTTHYYQDSTGKKSISVKRSPYPTEQGYSANFYDYKHKLENGGEKFILLEVKSDDGSNIPVIGRTENVTSVSAYYWRHELDNALLVGITTKDGNTATYYRNSKDGKWQQYKLRASSGHPSQAELELLNCEINDVVQIDVSKIADYCHEPLDPKDYHTNKKVKVVKVDDHGHLGNYTAYEHTPNPSGTFNISAFNNGGTPTTLSGLSSGLPIRNTSKVTIFICRNSSEPLLIHMEALNISRKWFKRANSTGLIVSYELNATILSDSPKILNILDTLDSTCKPPLVTINIYNRPSAGQSTTYGGASYAIAIGHCDGSIPDFTEYSHTVYGRNYFTLKQVNYNDKPTTGIVSSPMSRVTKVSVYYWTSLETYSKDTSRPLLVKVTTKEPGEEAKETYYENEGLPNNTEWKEWRPNDPSYDLTKKLHLLNCKLNSVVIVDISQKNDYDACVKDNNLDPYHGERMQVTKNNTSGSENPLGSYEVYEHFLKTGTNGNKFHIVSFKNGNSDIILPLIGETTLTRHILDVGEIKVYRCDSDDKSLMVYINTDDPTVKHKWYKNTTGEIPGNWVHIDKLSSTAQHEEVKKALDTIDSRCKPPEGEHATAGTAPHDGEQSAQPKDPVPEATAESLTGPTVAATIGSWAIFGGSTSGTLAGAGGLTGLGWWAFKRSKGDPWVRQI</sequence>
<dbReference type="Proteomes" id="UP000031512">
    <property type="component" value="Chromosome 3"/>
</dbReference>
<feature type="compositionally biased region" description="Polar residues" evidence="1">
    <location>
        <begin position="935"/>
        <end position="950"/>
    </location>
</feature>
<feature type="region of interest" description="Disordered" evidence="1">
    <location>
        <begin position="916"/>
        <end position="950"/>
    </location>
</feature>
<reference evidence="2 3" key="1">
    <citation type="journal article" date="2012" name="BMC Genomics">
        <title>Comparative genomic analysis and phylogenetic position of Theileria equi.</title>
        <authorList>
            <person name="Kappmeyer L.S."/>
            <person name="Thiagarajan M."/>
            <person name="Herndon D.R."/>
            <person name="Ramsay J.D."/>
            <person name="Caler E."/>
            <person name="Djikeng A."/>
            <person name="Gillespie J.J."/>
            <person name="Lau A.O."/>
            <person name="Roalson E.H."/>
            <person name="Silva J.C."/>
            <person name="Silva M.G."/>
            <person name="Suarez C.E."/>
            <person name="Ueti M.W."/>
            <person name="Nene V.M."/>
            <person name="Mealey R.H."/>
            <person name="Knowles D.P."/>
            <person name="Brayton K.A."/>
        </authorList>
    </citation>
    <scope>NUCLEOTIDE SEQUENCE [LARGE SCALE GENOMIC DNA]</scope>
    <source>
        <strain evidence="2 3">WA</strain>
    </source>
</reference>
<evidence type="ECO:0000313" key="3">
    <source>
        <dbReference type="Proteomes" id="UP000031512"/>
    </source>
</evidence>
<dbReference type="RefSeq" id="XP_004830642.1">
    <property type="nucleotide sequence ID" value="XM_004830585.1"/>
</dbReference>
<proteinExistence type="predicted"/>
<accession>L0B165</accession>
<feature type="compositionally biased region" description="Polar residues" evidence="1">
    <location>
        <begin position="916"/>
        <end position="925"/>
    </location>
</feature>
<dbReference type="STRING" id="1537102.L0B165"/>
<dbReference type="KEGG" id="beq:BEWA_003840"/>
<name>L0B165_THEEQ</name>
<feature type="region of interest" description="Disordered" evidence="1">
    <location>
        <begin position="1962"/>
        <end position="2000"/>
    </location>
</feature>
<evidence type="ECO:0000313" key="2">
    <source>
        <dbReference type="EMBL" id="AFZ80976.1"/>
    </source>
</evidence>
<dbReference type="VEuPathDB" id="PiroplasmaDB:BEWA_003840"/>
<dbReference type="GeneID" id="15806450"/>
<evidence type="ECO:0000256" key="1">
    <source>
        <dbReference type="SAM" id="MobiDB-lite"/>
    </source>
</evidence>
<protein>
    <submittedName>
        <fullName evidence="2">Uncharacterized protein</fullName>
    </submittedName>
</protein>
<dbReference type="OrthoDB" id="361062at2759"/>